<feature type="transmembrane region" description="Helical" evidence="5">
    <location>
        <begin position="157"/>
        <end position="179"/>
    </location>
</feature>
<dbReference type="InterPro" id="IPR004710">
    <property type="entry name" value="Bilac:Na_transpt"/>
</dbReference>
<reference evidence="6 7" key="1">
    <citation type="submission" date="2018-08" db="EMBL/GenBank/DDBJ databases">
        <title>Horizontal acquisition of hydrogen conversion ability and other habitat adaptations in Hydrogenovibrio crunogenus strains.</title>
        <authorList>
            <person name="Gonnella G."/>
            <person name="Adam N."/>
            <person name="Perner M."/>
        </authorList>
    </citation>
    <scope>NUCLEOTIDE SEQUENCE [LARGE SCALE GENOMIC DNA]</scope>
    <source>
        <strain evidence="6 7">SP-41</strain>
    </source>
</reference>
<dbReference type="Pfam" id="PF01758">
    <property type="entry name" value="SBF"/>
    <property type="match status" value="1"/>
</dbReference>
<feature type="transmembrane region" description="Helical" evidence="5">
    <location>
        <begin position="127"/>
        <end position="145"/>
    </location>
</feature>
<dbReference type="OrthoDB" id="9806785at2"/>
<dbReference type="InterPro" id="IPR002657">
    <property type="entry name" value="BilAc:Na_symport/Acr3"/>
</dbReference>
<feature type="transmembrane region" description="Helical" evidence="5">
    <location>
        <begin position="63"/>
        <end position="82"/>
    </location>
</feature>
<dbReference type="Proteomes" id="UP000296201">
    <property type="component" value="Chromosome"/>
</dbReference>
<dbReference type="Gene3D" id="1.20.1530.20">
    <property type="match status" value="1"/>
</dbReference>
<dbReference type="EMBL" id="CP032096">
    <property type="protein sequence ID" value="QBZ83247.1"/>
    <property type="molecule type" value="Genomic_DNA"/>
</dbReference>
<gene>
    <name evidence="6" type="primary">panS_2</name>
    <name evidence="6" type="ORF">GHNINEIG_01299</name>
</gene>
<dbReference type="PANTHER" id="PTHR10361:SF28">
    <property type="entry name" value="P3 PROTEIN-RELATED"/>
    <property type="match status" value="1"/>
</dbReference>
<keyword evidence="3 5" id="KW-1133">Transmembrane helix</keyword>
<feature type="transmembrane region" description="Helical" evidence="5">
    <location>
        <begin position="94"/>
        <end position="115"/>
    </location>
</feature>
<dbReference type="GO" id="GO:0016020">
    <property type="term" value="C:membrane"/>
    <property type="evidence" value="ECO:0007669"/>
    <property type="project" value="UniProtKB-SubCell"/>
</dbReference>
<organism evidence="6 7">
    <name type="scientific">Hydrogenovibrio crunogenus</name>
    <dbReference type="NCBI Taxonomy" id="39765"/>
    <lineage>
        <taxon>Bacteria</taxon>
        <taxon>Pseudomonadati</taxon>
        <taxon>Pseudomonadota</taxon>
        <taxon>Gammaproteobacteria</taxon>
        <taxon>Thiotrichales</taxon>
        <taxon>Piscirickettsiaceae</taxon>
        <taxon>Hydrogenovibrio</taxon>
    </lineage>
</organism>
<feature type="transmembrane region" description="Helical" evidence="5">
    <location>
        <begin position="30"/>
        <end position="51"/>
    </location>
</feature>
<comment type="subcellular location">
    <subcellularLocation>
        <location evidence="1">Membrane</location>
        <topology evidence="1">Multi-pass membrane protein</topology>
    </subcellularLocation>
</comment>
<dbReference type="RefSeq" id="WP_135795882.1">
    <property type="nucleotide sequence ID" value="NZ_CP032096.1"/>
</dbReference>
<evidence type="ECO:0000256" key="1">
    <source>
        <dbReference type="ARBA" id="ARBA00004141"/>
    </source>
</evidence>
<name>A0A4P7NZP3_9GAMM</name>
<evidence type="ECO:0000256" key="3">
    <source>
        <dbReference type="ARBA" id="ARBA00022989"/>
    </source>
</evidence>
<keyword evidence="7" id="KW-1185">Reference proteome</keyword>
<dbReference type="InterPro" id="IPR038770">
    <property type="entry name" value="Na+/solute_symporter_sf"/>
</dbReference>
<evidence type="ECO:0000256" key="4">
    <source>
        <dbReference type="ARBA" id="ARBA00023136"/>
    </source>
</evidence>
<evidence type="ECO:0000256" key="2">
    <source>
        <dbReference type="ARBA" id="ARBA00022692"/>
    </source>
</evidence>
<evidence type="ECO:0000256" key="5">
    <source>
        <dbReference type="SAM" id="Phobius"/>
    </source>
</evidence>
<keyword evidence="2 5" id="KW-0812">Transmembrane</keyword>
<sequence>MAIFSIYLFPVWVLIFSAYALIFPEPLVEMKSSIVPLLMAVMLGMGMTLRWQDFVDVLQRKTAVMLGVGIQFVVMPLAALGLSNVLNLFEELTIGLMLVGTTAGGTASNVMTYLVKGNVALSVSMTLISTLCAIVLLPFLTWFYLDETVAVPAWEMVVSLIQLILLPISLGVLLNHFFAKPLQLIQPVLPVFSMFAIIFIIAIVVALNHLQLQSVVWVLALAVIAHNAIGLISGYGISKLVGFDERTARTVAIEVGMQNSGLSVALALKYFTAMSALPGALFSVWHNISGSVLAAYWQRKDQKQHQNDQS</sequence>
<proteinExistence type="predicted"/>
<dbReference type="PANTHER" id="PTHR10361">
    <property type="entry name" value="SODIUM-BILE ACID COTRANSPORTER"/>
    <property type="match status" value="1"/>
</dbReference>
<keyword evidence="4 5" id="KW-0472">Membrane</keyword>
<feature type="transmembrane region" description="Helical" evidence="5">
    <location>
        <begin position="216"/>
        <end position="238"/>
    </location>
</feature>
<dbReference type="AlphaFoldDB" id="A0A4P7NZP3"/>
<protein>
    <submittedName>
        <fullName evidence="6">Pantothenates transporter PanS</fullName>
    </submittedName>
</protein>
<evidence type="ECO:0000313" key="7">
    <source>
        <dbReference type="Proteomes" id="UP000296201"/>
    </source>
</evidence>
<feature type="transmembrane region" description="Helical" evidence="5">
    <location>
        <begin position="191"/>
        <end position="210"/>
    </location>
</feature>
<accession>A0A4P7NZP3</accession>
<evidence type="ECO:0000313" key="6">
    <source>
        <dbReference type="EMBL" id="QBZ83247.1"/>
    </source>
</evidence>